<dbReference type="InterPro" id="IPR024524">
    <property type="entry name" value="DUF3800"/>
</dbReference>
<sequence length="72" mass="8305">MHYVAYLDEFGHVGQYVARNHPKYKTSPVFGLGGMLIPAHEVREFAIYFYKLKCQLLSYDLVHDNPGNLPAY</sequence>
<name>A0A3M3Y2Y0_PSEFL</name>
<dbReference type="GeneID" id="69056707"/>
<proteinExistence type="predicted"/>
<protein>
    <submittedName>
        <fullName evidence="1">Protein of uncharacterized function (DUF3800)</fullName>
    </submittedName>
</protein>
<reference evidence="1 2" key="1">
    <citation type="submission" date="2018-06" db="EMBL/GenBank/DDBJ databases">
        <authorList>
            <consortium name="Pathogen Informatics"/>
            <person name="Doyle S."/>
        </authorList>
    </citation>
    <scope>NUCLEOTIDE SEQUENCE [LARGE SCALE GENOMIC DNA]</scope>
    <source>
        <strain evidence="1 2">NCTC10038</strain>
    </source>
</reference>
<dbReference type="Proteomes" id="UP000248640">
    <property type="component" value="Chromosome 1"/>
</dbReference>
<gene>
    <name evidence="1" type="ORF">NCTC10038_00889</name>
</gene>
<dbReference type="Pfam" id="PF12686">
    <property type="entry name" value="DUF3800"/>
    <property type="match status" value="1"/>
</dbReference>
<dbReference type="EMBL" id="LS483372">
    <property type="protein sequence ID" value="SQF89506.1"/>
    <property type="molecule type" value="Genomic_DNA"/>
</dbReference>
<organism evidence="1 2">
    <name type="scientific">Pseudomonas fluorescens</name>
    <dbReference type="NCBI Taxonomy" id="294"/>
    <lineage>
        <taxon>Bacteria</taxon>
        <taxon>Pseudomonadati</taxon>
        <taxon>Pseudomonadota</taxon>
        <taxon>Gammaproteobacteria</taxon>
        <taxon>Pseudomonadales</taxon>
        <taxon>Pseudomonadaceae</taxon>
        <taxon>Pseudomonas</taxon>
    </lineage>
</organism>
<evidence type="ECO:0000313" key="2">
    <source>
        <dbReference type="Proteomes" id="UP000248640"/>
    </source>
</evidence>
<dbReference type="RefSeq" id="WP_232005450.1">
    <property type="nucleotide sequence ID" value="NZ_CBCRXZ010000034.1"/>
</dbReference>
<evidence type="ECO:0000313" key="1">
    <source>
        <dbReference type="EMBL" id="SQF89506.1"/>
    </source>
</evidence>
<dbReference type="AlphaFoldDB" id="A0A3M3Y2Y0"/>
<accession>A0A3M3Y2Y0</accession>